<organism evidence="3 4">
    <name type="scientific">Morella rubra</name>
    <name type="common">Chinese bayberry</name>
    <dbReference type="NCBI Taxonomy" id="262757"/>
    <lineage>
        <taxon>Eukaryota</taxon>
        <taxon>Viridiplantae</taxon>
        <taxon>Streptophyta</taxon>
        <taxon>Embryophyta</taxon>
        <taxon>Tracheophyta</taxon>
        <taxon>Spermatophyta</taxon>
        <taxon>Magnoliopsida</taxon>
        <taxon>eudicotyledons</taxon>
        <taxon>Gunneridae</taxon>
        <taxon>Pentapetalae</taxon>
        <taxon>rosids</taxon>
        <taxon>fabids</taxon>
        <taxon>Fagales</taxon>
        <taxon>Myricaceae</taxon>
        <taxon>Morella</taxon>
    </lineage>
</organism>
<keyword evidence="1" id="KW-0175">Coiled coil</keyword>
<feature type="region of interest" description="Disordered" evidence="2">
    <location>
        <begin position="292"/>
        <end position="343"/>
    </location>
</feature>
<name>A0A6A1W3L8_9ROSI</name>
<feature type="coiled-coil region" evidence="1">
    <location>
        <begin position="241"/>
        <end position="268"/>
    </location>
</feature>
<protein>
    <submittedName>
        <fullName evidence="3">Uncharacterized protein</fullName>
    </submittedName>
</protein>
<gene>
    <name evidence="3" type="ORF">CJ030_MR3G019158</name>
</gene>
<dbReference type="AlphaFoldDB" id="A0A6A1W3L8"/>
<evidence type="ECO:0000256" key="2">
    <source>
        <dbReference type="SAM" id="MobiDB-lite"/>
    </source>
</evidence>
<dbReference type="EMBL" id="RXIC02000021">
    <property type="protein sequence ID" value="KAB1219705.1"/>
    <property type="molecule type" value="Genomic_DNA"/>
</dbReference>
<reference evidence="3 4" key="1">
    <citation type="journal article" date="2019" name="Plant Biotechnol. J.">
        <title>The red bayberry genome and genetic basis of sex determination.</title>
        <authorList>
            <person name="Jia H.M."/>
            <person name="Jia H.J."/>
            <person name="Cai Q.L."/>
            <person name="Wang Y."/>
            <person name="Zhao H.B."/>
            <person name="Yang W.F."/>
            <person name="Wang G.Y."/>
            <person name="Li Y.H."/>
            <person name="Zhan D.L."/>
            <person name="Shen Y.T."/>
            <person name="Niu Q.F."/>
            <person name="Chang L."/>
            <person name="Qiu J."/>
            <person name="Zhao L."/>
            <person name="Xie H.B."/>
            <person name="Fu W.Y."/>
            <person name="Jin J."/>
            <person name="Li X.W."/>
            <person name="Jiao Y."/>
            <person name="Zhou C.C."/>
            <person name="Tu T."/>
            <person name="Chai C.Y."/>
            <person name="Gao J.L."/>
            <person name="Fan L.J."/>
            <person name="van de Weg E."/>
            <person name="Wang J.Y."/>
            <person name="Gao Z.S."/>
        </authorList>
    </citation>
    <scope>NUCLEOTIDE SEQUENCE [LARGE SCALE GENOMIC DNA]</scope>
    <source>
        <tissue evidence="3">Leaves</tissue>
    </source>
</reference>
<sequence>MANQPTQVRPWGRLPSLARPVAPTPAPEPLPTVVRTMFRPSAPSQQTQPQQPTAPTSTVGGSTTAGNTPLPAPVVATTQPLPDTNSASIRSSPTPRGSTASSAVPTSASPRAAPVRPVVVSPIAKAEQAPTSLTAKTATTTTTAPPATTASMRLPSPIPPAKTIKPDIKTSAVSPNSKSTAPPPSPLKLPPSQVKSDPEPEQKVVVVQKTIEKPKSWLGGNGDSQRELGESYKPRIFHYGKQEVSKELETKEIEKHNLKKNIMDSEEVGMRVITIAGENKGAFMELIQSPKKHVVGDRSHPNKNGNPKMQSHGSESESYSTSSDKEGNSKKDKSHKGKVTSSLPMSAFMNSNVQSINNSILYNCSCTHHDPGVHLALSRKPAGGFQVKENLNGHQN</sequence>
<dbReference type="Proteomes" id="UP000516437">
    <property type="component" value="Chromosome 3"/>
</dbReference>
<dbReference type="OrthoDB" id="1939627at2759"/>
<feature type="compositionally biased region" description="Low complexity" evidence="2">
    <location>
        <begin position="311"/>
        <end position="322"/>
    </location>
</feature>
<evidence type="ECO:0000313" key="3">
    <source>
        <dbReference type="EMBL" id="KAB1219705.1"/>
    </source>
</evidence>
<evidence type="ECO:0000256" key="1">
    <source>
        <dbReference type="SAM" id="Coils"/>
    </source>
</evidence>
<feature type="compositionally biased region" description="Polar residues" evidence="2">
    <location>
        <begin position="76"/>
        <end position="97"/>
    </location>
</feature>
<accession>A0A6A1W3L8</accession>
<feature type="compositionally biased region" description="Low complexity" evidence="2">
    <location>
        <begin position="98"/>
        <end position="122"/>
    </location>
</feature>
<dbReference type="PANTHER" id="PTHR33472:SF1">
    <property type="entry name" value="EXTENSIN-RELATED"/>
    <property type="match status" value="1"/>
</dbReference>
<evidence type="ECO:0000313" key="4">
    <source>
        <dbReference type="Proteomes" id="UP000516437"/>
    </source>
</evidence>
<proteinExistence type="predicted"/>
<feature type="region of interest" description="Disordered" evidence="2">
    <location>
        <begin position="1"/>
        <end position="234"/>
    </location>
</feature>
<comment type="caution">
    <text evidence="3">The sequence shown here is derived from an EMBL/GenBank/DDBJ whole genome shotgun (WGS) entry which is preliminary data.</text>
</comment>
<feature type="compositionally biased region" description="Basic and acidic residues" evidence="2">
    <location>
        <begin position="224"/>
        <end position="233"/>
    </location>
</feature>
<feature type="compositionally biased region" description="Low complexity" evidence="2">
    <location>
        <begin position="40"/>
        <end position="58"/>
    </location>
</feature>
<dbReference type="PANTHER" id="PTHR33472">
    <property type="entry name" value="OS01G0106600 PROTEIN"/>
    <property type="match status" value="1"/>
</dbReference>
<keyword evidence="4" id="KW-1185">Reference proteome</keyword>
<dbReference type="PRINTS" id="PR01217">
    <property type="entry name" value="PRICHEXTENSN"/>
</dbReference>
<feature type="compositionally biased region" description="Low complexity" evidence="2">
    <location>
        <begin position="129"/>
        <end position="150"/>
    </location>
</feature>